<protein>
    <recommendedName>
        <fullName evidence="4">ABC transporter permease</fullName>
    </recommendedName>
</protein>
<keyword evidence="1" id="KW-0472">Membrane</keyword>
<proteinExistence type="predicted"/>
<name>A0A7Z8K3P6_9CELL</name>
<keyword evidence="1" id="KW-1133">Transmembrane helix</keyword>
<dbReference type="EMBL" id="SZYE01000002">
    <property type="protein sequence ID" value="TKR27353.1"/>
    <property type="molecule type" value="Genomic_DNA"/>
</dbReference>
<evidence type="ECO:0008006" key="4">
    <source>
        <dbReference type="Google" id="ProtNLM"/>
    </source>
</evidence>
<comment type="caution">
    <text evidence="2">The sequence shown here is derived from an EMBL/GenBank/DDBJ whole genome shotgun (WGS) entry which is preliminary data.</text>
</comment>
<gene>
    <name evidence="2" type="ORF">FA014_00490</name>
</gene>
<feature type="transmembrane region" description="Helical" evidence="1">
    <location>
        <begin position="144"/>
        <end position="168"/>
    </location>
</feature>
<sequence>MDLLASEWIKTRSIRTTWVLAAGTVLVTVVVSLLGISGLQADWQADLPADFDPTGVSFKGILVGQILVATLGAQAFTSEYATGQIVTSLTIAPRRAILLVTKLGVTALVALATAVLAVVCSLGASQAALAAAGLPTADLTDADSVRAVPCAIGYLVLTAVLGVALGAITRSSSGALAVVVTVALLVPALAPGLPGALGELAGTYWPTTAGQASYTTTGTGVLTGPAGLAVMAVFTLWTTLAAHITLRTRDA</sequence>
<dbReference type="RefSeq" id="WP_154727758.1">
    <property type="nucleotide sequence ID" value="NZ_SZYE01000002.1"/>
</dbReference>
<reference evidence="2 3" key="1">
    <citation type="submission" date="2019-05" db="EMBL/GenBank/DDBJ databases">
        <title>Genome sequence of Cellulomonas hominis strain CS1.</title>
        <authorList>
            <person name="Belmont J."/>
            <person name="Maclea K.S."/>
        </authorList>
    </citation>
    <scope>NUCLEOTIDE SEQUENCE [LARGE SCALE GENOMIC DNA]</scope>
    <source>
        <strain evidence="2 3">CS1</strain>
    </source>
</reference>
<dbReference type="Proteomes" id="UP000308121">
    <property type="component" value="Unassembled WGS sequence"/>
</dbReference>
<dbReference type="OrthoDB" id="3297477at2"/>
<organism evidence="2 3">
    <name type="scientific">Cellulomonas hominis</name>
    <dbReference type="NCBI Taxonomy" id="156981"/>
    <lineage>
        <taxon>Bacteria</taxon>
        <taxon>Bacillati</taxon>
        <taxon>Actinomycetota</taxon>
        <taxon>Actinomycetes</taxon>
        <taxon>Micrococcales</taxon>
        <taxon>Cellulomonadaceae</taxon>
        <taxon>Cellulomonas</taxon>
    </lineage>
</organism>
<keyword evidence="1" id="KW-0812">Transmembrane</keyword>
<feature type="transmembrane region" description="Helical" evidence="1">
    <location>
        <begin position="97"/>
        <end position="124"/>
    </location>
</feature>
<feature type="transmembrane region" description="Helical" evidence="1">
    <location>
        <begin position="56"/>
        <end position="76"/>
    </location>
</feature>
<feature type="transmembrane region" description="Helical" evidence="1">
    <location>
        <begin position="175"/>
        <end position="197"/>
    </location>
</feature>
<feature type="transmembrane region" description="Helical" evidence="1">
    <location>
        <begin position="18"/>
        <end position="36"/>
    </location>
</feature>
<evidence type="ECO:0000313" key="2">
    <source>
        <dbReference type="EMBL" id="TKR27353.1"/>
    </source>
</evidence>
<dbReference type="AlphaFoldDB" id="A0A7Z8K3P6"/>
<feature type="transmembrane region" description="Helical" evidence="1">
    <location>
        <begin position="226"/>
        <end position="246"/>
    </location>
</feature>
<evidence type="ECO:0000313" key="3">
    <source>
        <dbReference type="Proteomes" id="UP000308121"/>
    </source>
</evidence>
<evidence type="ECO:0000256" key="1">
    <source>
        <dbReference type="SAM" id="Phobius"/>
    </source>
</evidence>
<accession>A0A7Z8K3P6</accession>